<dbReference type="Proteomes" id="UP001231189">
    <property type="component" value="Unassembled WGS sequence"/>
</dbReference>
<comment type="caution">
    <text evidence="8">The sequence shown here is derived from an EMBL/GenBank/DDBJ whole genome shotgun (WGS) entry which is preliminary data.</text>
</comment>
<evidence type="ECO:0000256" key="5">
    <source>
        <dbReference type="ARBA" id="ARBA00023065"/>
    </source>
</evidence>
<organism evidence="8 9">
    <name type="scientific">Lolium multiflorum</name>
    <name type="common">Italian ryegrass</name>
    <name type="synonym">Lolium perenne subsp. multiflorum</name>
    <dbReference type="NCBI Taxonomy" id="4521"/>
    <lineage>
        <taxon>Eukaryota</taxon>
        <taxon>Viridiplantae</taxon>
        <taxon>Streptophyta</taxon>
        <taxon>Embryophyta</taxon>
        <taxon>Tracheophyta</taxon>
        <taxon>Spermatophyta</taxon>
        <taxon>Magnoliopsida</taxon>
        <taxon>Liliopsida</taxon>
        <taxon>Poales</taxon>
        <taxon>Poaceae</taxon>
        <taxon>BOP clade</taxon>
        <taxon>Pooideae</taxon>
        <taxon>Poodae</taxon>
        <taxon>Poeae</taxon>
        <taxon>Poeae Chloroplast Group 2 (Poeae type)</taxon>
        <taxon>Loliodinae</taxon>
        <taxon>Loliinae</taxon>
        <taxon>Lolium</taxon>
    </lineage>
</organism>
<keyword evidence="2" id="KW-0813">Transport</keyword>
<keyword evidence="3" id="KW-0812">Transmembrane</keyword>
<evidence type="ECO:0000313" key="8">
    <source>
        <dbReference type="EMBL" id="KAK1611428.1"/>
    </source>
</evidence>
<dbReference type="PANTHER" id="PTHR33281">
    <property type="entry name" value="UPF0187 PROTEIN YNEE"/>
    <property type="match status" value="1"/>
</dbReference>
<keyword evidence="6" id="KW-0472">Membrane</keyword>
<dbReference type="GO" id="GO:0016020">
    <property type="term" value="C:membrane"/>
    <property type="evidence" value="ECO:0007669"/>
    <property type="project" value="UniProtKB-SubCell"/>
</dbReference>
<reference evidence="8" key="1">
    <citation type="submission" date="2023-07" db="EMBL/GenBank/DDBJ databases">
        <title>A chromosome-level genome assembly of Lolium multiflorum.</title>
        <authorList>
            <person name="Chen Y."/>
            <person name="Copetti D."/>
            <person name="Kolliker R."/>
            <person name="Studer B."/>
        </authorList>
    </citation>
    <scope>NUCLEOTIDE SEQUENCE</scope>
    <source>
        <strain evidence="8">02402/16</strain>
        <tissue evidence="8">Leaf</tissue>
    </source>
</reference>
<dbReference type="Pfam" id="PF25539">
    <property type="entry name" value="Bestrophin_2"/>
    <property type="match status" value="1"/>
</dbReference>
<accession>A0AAD8R2A2</accession>
<keyword evidence="9" id="KW-1185">Reference proteome</keyword>
<dbReference type="GO" id="GO:0005254">
    <property type="term" value="F:chloride channel activity"/>
    <property type="evidence" value="ECO:0007669"/>
    <property type="project" value="InterPro"/>
</dbReference>
<evidence type="ECO:0000256" key="1">
    <source>
        <dbReference type="ARBA" id="ARBA00004141"/>
    </source>
</evidence>
<gene>
    <name evidence="8" type="ORF">QYE76_035101</name>
</gene>
<evidence type="ECO:0000256" key="4">
    <source>
        <dbReference type="ARBA" id="ARBA00022989"/>
    </source>
</evidence>
<feature type="region of interest" description="Disordered" evidence="7">
    <location>
        <begin position="63"/>
        <end position="84"/>
    </location>
</feature>
<evidence type="ECO:0000256" key="6">
    <source>
        <dbReference type="ARBA" id="ARBA00023136"/>
    </source>
</evidence>
<proteinExistence type="predicted"/>
<evidence type="ECO:0000256" key="2">
    <source>
        <dbReference type="ARBA" id="ARBA00022448"/>
    </source>
</evidence>
<keyword evidence="4" id="KW-1133">Transmembrane helix</keyword>
<evidence type="ECO:0000313" key="9">
    <source>
        <dbReference type="Proteomes" id="UP001231189"/>
    </source>
</evidence>
<name>A0AAD8R2A2_LOLMU</name>
<dbReference type="InterPro" id="IPR044669">
    <property type="entry name" value="YneE/VCCN1/2-like"/>
</dbReference>
<dbReference type="PANTHER" id="PTHR33281:SF1">
    <property type="entry name" value="VOLTAGE-DEPENDENT CHLORIDE CHANNEL 1, CHLOROPLASTIC"/>
    <property type="match status" value="1"/>
</dbReference>
<dbReference type="AlphaFoldDB" id="A0AAD8R2A2"/>
<comment type="subcellular location">
    <subcellularLocation>
        <location evidence="1">Membrane</location>
        <topology evidence="1">Multi-pass membrane protein</topology>
    </subcellularLocation>
</comment>
<keyword evidence="5" id="KW-0406">Ion transport</keyword>
<evidence type="ECO:0000256" key="7">
    <source>
        <dbReference type="SAM" id="MobiDB-lite"/>
    </source>
</evidence>
<sequence>MVGIAEESPRHRLLPSLLEYQLTAPALALLLVFRTEASYARFDEGRKAWMRVLAGAETPAPAPVRLSRAAPERPDPASRNLPRLPCPRRHLWPSSGKALAARWRRGALLRVGSGRPGFGALFRLLRLGGWPDGGGTRRRGAAAACGGSSGGLLRRGWWGLSGGGPRWVLAVAAGVAASGSTSGGSGGVAALVQCSCQHGAG</sequence>
<protein>
    <submittedName>
        <fullName evidence="8">Uncharacterized protein</fullName>
    </submittedName>
</protein>
<evidence type="ECO:0000256" key="3">
    <source>
        <dbReference type="ARBA" id="ARBA00022692"/>
    </source>
</evidence>
<dbReference type="EMBL" id="JAUUTY010000007">
    <property type="protein sequence ID" value="KAK1611428.1"/>
    <property type="molecule type" value="Genomic_DNA"/>
</dbReference>